<organism evidence="9 10">
    <name type="scientific">Thermobacillus xylanilyticus</name>
    <dbReference type="NCBI Taxonomy" id="76633"/>
    <lineage>
        <taxon>Bacteria</taxon>
        <taxon>Bacillati</taxon>
        <taxon>Bacillota</taxon>
        <taxon>Bacilli</taxon>
        <taxon>Bacillales</taxon>
        <taxon>Paenibacillaceae</taxon>
        <taxon>Thermobacillus</taxon>
    </lineage>
</organism>
<evidence type="ECO:0000313" key="9">
    <source>
        <dbReference type="EMBL" id="CAG5093510.1"/>
    </source>
</evidence>
<comment type="cofactor">
    <cofactor evidence="1">
        <name>Zn(2+)</name>
        <dbReference type="ChEBI" id="CHEBI:29105"/>
    </cofactor>
</comment>
<comment type="catalytic activity">
    <reaction evidence="5">
        <text>3',5'-cyclic CMP + H2O = CMP + H(+)</text>
        <dbReference type="Rhea" id="RHEA:72675"/>
        <dbReference type="ChEBI" id="CHEBI:15377"/>
        <dbReference type="ChEBI" id="CHEBI:15378"/>
        <dbReference type="ChEBI" id="CHEBI:58003"/>
        <dbReference type="ChEBI" id="CHEBI:60377"/>
    </reaction>
    <physiologicalReaction direction="left-to-right" evidence="5">
        <dbReference type="Rhea" id="RHEA:72676"/>
    </physiologicalReaction>
</comment>
<feature type="domain" description="Metallo-beta-lactamase" evidence="8">
    <location>
        <begin position="17"/>
        <end position="206"/>
    </location>
</feature>
<proteinExistence type="predicted"/>
<name>A0ABM8V9E3_THEXY</name>
<dbReference type="Gene3D" id="3.60.15.10">
    <property type="entry name" value="Ribonuclease Z/Hydroxyacylglutathione hydrolase-like"/>
    <property type="match status" value="1"/>
</dbReference>
<accession>A0ABM8V9E3</accession>
<dbReference type="PANTHER" id="PTHR46233:SF3">
    <property type="entry name" value="HYDROXYACYLGLUTATHIONE HYDROLASE GLOC"/>
    <property type="match status" value="1"/>
</dbReference>
<comment type="catalytic activity">
    <reaction evidence="7">
        <text>3',5'-cyclic UMP + H2O = UMP + H(+)</text>
        <dbReference type="Rhea" id="RHEA:70575"/>
        <dbReference type="ChEBI" id="CHEBI:15377"/>
        <dbReference type="ChEBI" id="CHEBI:15378"/>
        <dbReference type="ChEBI" id="CHEBI:57865"/>
        <dbReference type="ChEBI" id="CHEBI:184387"/>
    </reaction>
    <physiologicalReaction direction="left-to-right" evidence="7">
        <dbReference type="Rhea" id="RHEA:70576"/>
    </physiologicalReaction>
</comment>
<keyword evidence="10" id="KW-1185">Reference proteome</keyword>
<dbReference type="EMBL" id="CAJRAY010000106">
    <property type="protein sequence ID" value="CAG5093510.1"/>
    <property type="molecule type" value="Genomic_DNA"/>
</dbReference>
<comment type="function">
    <text evidence="6">Counteracts the endogenous Pycsar antiviral defense system. Phosphodiesterase that enables metal-dependent hydrolysis of host cyclic nucleotide Pycsar defense signals such as cCMP and cUMP.</text>
</comment>
<protein>
    <recommendedName>
        <fullName evidence="8">Metallo-beta-lactamase domain-containing protein</fullName>
    </recommendedName>
</protein>
<evidence type="ECO:0000256" key="5">
    <source>
        <dbReference type="ARBA" id="ARBA00034221"/>
    </source>
</evidence>
<dbReference type="Pfam" id="PF00753">
    <property type="entry name" value="Lactamase_B"/>
    <property type="match status" value="1"/>
</dbReference>
<evidence type="ECO:0000313" key="10">
    <source>
        <dbReference type="Proteomes" id="UP000681526"/>
    </source>
</evidence>
<evidence type="ECO:0000256" key="3">
    <source>
        <dbReference type="ARBA" id="ARBA00022801"/>
    </source>
</evidence>
<reference evidence="9 10" key="1">
    <citation type="submission" date="2021-04" db="EMBL/GenBank/DDBJ databases">
        <authorList>
            <person name="Rakotoarivonina H."/>
        </authorList>
    </citation>
    <scope>NUCLEOTIDE SEQUENCE [LARGE SCALE GENOMIC DNA]</scope>
    <source>
        <strain evidence="9 10">XE</strain>
    </source>
</reference>
<dbReference type="InterPro" id="IPR051453">
    <property type="entry name" value="MBL_Glyoxalase_II"/>
</dbReference>
<dbReference type="SMART" id="SM00849">
    <property type="entry name" value="Lactamase_B"/>
    <property type="match status" value="1"/>
</dbReference>
<evidence type="ECO:0000256" key="6">
    <source>
        <dbReference type="ARBA" id="ARBA00034301"/>
    </source>
</evidence>
<evidence type="ECO:0000256" key="2">
    <source>
        <dbReference type="ARBA" id="ARBA00022723"/>
    </source>
</evidence>
<evidence type="ECO:0000256" key="1">
    <source>
        <dbReference type="ARBA" id="ARBA00001947"/>
    </source>
</evidence>
<evidence type="ECO:0000259" key="8">
    <source>
        <dbReference type="SMART" id="SM00849"/>
    </source>
</evidence>
<evidence type="ECO:0000256" key="4">
    <source>
        <dbReference type="ARBA" id="ARBA00022833"/>
    </source>
</evidence>
<dbReference type="InterPro" id="IPR036866">
    <property type="entry name" value="RibonucZ/Hydroxyglut_hydro"/>
</dbReference>
<keyword evidence="4" id="KW-0862">Zinc</keyword>
<keyword evidence="2" id="KW-0479">Metal-binding</keyword>
<keyword evidence="3" id="KW-0378">Hydrolase</keyword>
<dbReference type="InterPro" id="IPR001279">
    <property type="entry name" value="Metallo-B-lactamas"/>
</dbReference>
<dbReference type="Proteomes" id="UP000681526">
    <property type="component" value="Unassembled WGS sequence"/>
</dbReference>
<dbReference type="PANTHER" id="PTHR46233">
    <property type="entry name" value="HYDROXYACYLGLUTATHIONE HYDROLASE GLOC"/>
    <property type="match status" value="1"/>
</dbReference>
<dbReference type="SUPFAM" id="SSF56281">
    <property type="entry name" value="Metallo-hydrolase/oxidoreductase"/>
    <property type="match status" value="1"/>
</dbReference>
<sequence>MGEKRTAVELFQSALYKTNAAVIATEDLVLVVDPCWLPGEVERIRAHAEAIRNGRPVYLLFTHSDFDHILGWGAFPGASVIASESFAAKPGNEREKILEEIRAFDDGYYLDRDYPIAYPAVDHVISGDGAVLEIGGTRLVFYQSPGHNPDGLFTVVEPLGVWIAGDYLSDVEFPFIHADSRQYEESLAKVEPILGRHRVNLLIPGHGACTSDVDEIRRRRDRDIAYITRLRESVRAGDQAAIDALIDGYAYPRNMRDYHRKNQERIRGELGL</sequence>
<comment type="caution">
    <text evidence="9">The sequence shown here is derived from an EMBL/GenBank/DDBJ whole genome shotgun (WGS) entry which is preliminary data.</text>
</comment>
<evidence type="ECO:0000256" key="7">
    <source>
        <dbReference type="ARBA" id="ARBA00048505"/>
    </source>
</evidence>
<gene>
    <name evidence="9" type="primary">txxe 3644</name>
    <name evidence="9" type="ORF">TXXE_19785</name>
</gene>